<sequence length="67" mass="7777">MAHHHLALEKVWVDKSQYEDAERLYYEKQAKSHFKNLIQETSNTPNNLSLAGEVAKARQHIKKSLDS</sequence>
<feature type="non-terminal residue" evidence="1">
    <location>
        <position position="67"/>
    </location>
</feature>
<protein>
    <submittedName>
        <fullName evidence="1">Uncharacterized protein</fullName>
    </submittedName>
</protein>
<proteinExistence type="predicted"/>
<reference evidence="1" key="1">
    <citation type="submission" date="2021-03" db="EMBL/GenBank/DDBJ databases">
        <authorList>
            <person name="Tran Van P."/>
        </authorList>
    </citation>
    <scope>NUCLEOTIDE SEQUENCE</scope>
</reference>
<evidence type="ECO:0000313" key="1">
    <source>
        <dbReference type="EMBL" id="CAG2064351.1"/>
    </source>
</evidence>
<evidence type="ECO:0000313" key="2">
    <source>
        <dbReference type="Proteomes" id="UP001153148"/>
    </source>
</evidence>
<comment type="caution">
    <text evidence="1">The sequence shown here is derived from an EMBL/GenBank/DDBJ whole genome shotgun (WGS) entry which is preliminary data.</text>
</comment>
<organism evidence="1 2">
    <name type="scientific">Timema podura</name>
    <name type="common">Walking stick</name>
    <dbReference type="NCBI Taxonomy" id="61482"/>
    <lineage>
        <taxon>Eukaryota</taxon>
        <taxon>Metazoa</taxon>
        <taxon>Ecdysozoa</taxon>
        <taxon>Arthropoda</taxon>
        <taxon>Hexapoda</taxon>
        <taxon>Insecta</taxon>
        <taxon>Pterygota</taxon>
        <taxon>Neoptera</taxon>
        <taxon>Polyneoptera</taxon>
        <taxon>Phasmatodea</taxon>
        <taxon>Timematodea</taxon>
        <taxon>Timematoidea</taxon>
        <taxon>Timematidae</taxon>
        <taxon>Timema</taxon>
    </lineage>
</organism>
<keyword evidence="2" id="KW-1185">Reference proteome</keyword>
<dbReference type="EMBL" id="CAJPIN010033466">
    <property type="protein sequence ID" value="CAG2064351.1"/>
    <property type="molecule type" value="Genomic_DNA"/>
</dbReference>
<name>A0ABN7PB72_TIMPD</name>
<gene>
    <name evidence="1" type="ORF">TPAB3V08_LOCUS11298</name>
</gene>
<accession>A0ABN7PB72</accession>
<dbReference type="Proteomes" id="UP001153148">
    <property type="component" value="Unassembled WGS sequence"/>
</dbReference>